<feature type="domain" description="C2" evidence="1">
    <location>
        <begin position="1"/>
        <end position="119"/>
    </location>
</feature>
<evidence type="ECO:0000313" key="2">
    <source>
        <dbReference type="EMBL" id="OAY48612.1"/>
    </source>
</evidence>
<dbReference type="InterPro" id="IPR035892">
    <property type="entry name" value="C2_domain_sf"/>
</dbReference>
<dbReference type="EMBL" id="CM004392">
    <property type="protein sequence ID" value="OAY48612.1"/>
    <property type="molecule type" value="Genomic_DNA"/>
</dbReference>
<dbReference type="STRING" id="3983.A0A2C9VT36"/>
<proteinExistence type="predicted"/>
<dbReference type="SMART" id="SM00239">
    <property type="entry name" value="C2"/>
    <property type="match status" value="1"/>
</dbReference>
<protein>
    <recommendedName>
        <fullName evidence="1">C2 domain-containing protein</fullName>
    </recommendedName>
</protein>
<evidence type="ECO:0000259" key="1">
    <source>
        <dbReference type="PROSITE" id="PS50004"/>
    </source>
</evidence>
<sequence length="177" mass="19913">METSPRKPLILEINLISAQGLGRGRKSSGMQTYVVAYLNQKQNQKLTSRIDKDGNNNPTWNDKFIFVVDEVGDDSTTHSCLVFEIFRVRRFVKDKRIGVVRVLLDNLISRNHGCIEGESPKFAAFHVRTPSGEHVGILNIGVANLNTMFHQEIPKFLSLDSALDYRRLMGSEPVAKA</sequence>
<dbReference type="Gramene" id="Manes.06G171500.1.v8.1">
    <property type="protein sequence ID" value="Manes.06G171500.1.v8.1.CDS.1"/>
    <property type="gene ID" value="Manes.06G171500.v8.1"/>
</dbReference>
<dbReference type="PANTHER" id="PTHR32246:SF133">
    <property type="entry name" value="C2 DOMAIN-CONTAINING PROTEIN"/>
    <property type="match status" value="1"/>
</dbReference>
<name>A0A2C9VT36_MANES</name>
<dbReference type="Proteomes" id="UP000091857">
    <property type="component" value="Chromosome 6"/>
</dbReference>
<dbReference type="CDD" id="cd04051">
    <property type="entry name" value="C2_SRC2_like"/>
    <property type="match status" value="1"/>
</dbReference>
<evidence type="ECO:0000313" key="3">
    <source>
        <dbReference type="Proteomes" id="UP000091857"/>
    </source>
</evidence>
<comment type="caution">
    <text evidence="2">The sequence shown here is derived from an EMBL/GenBank/DDBJ whole genome shotgun (WGS) entry which is preliminary data.</text>
</comment>
<dbReference type="AlphaFoldDB" id="A0A2C9VT36"/>
<dbReference type="Pfam" id="PF00168">
    <property type="entry name" value="C2"/>
    <property type="match status" value="1"/>
</dbReference>
<dbReference type="OrthoDB" id="1909968at2759"/>
<dbReference type="InterPro" id="IPR000008">
    <property type="entry name" value="C2_dom"/>
</dbReference>
<gene>
    <name evidence="2" type="ORF">MANES_06G171500v8</name>
</gene>
<dbReference type="GO" id="GO:0006952">
    <property type="term" value="P:defense response"/>
    <property type="evidence" value="ECO:0007669"/>
    <property type="project" value="InterPro"/>
</dbReference>
<dbReference type="InterPro" id="IPR044750">
    <property type="entry name" value="C2_SRC2/BAP"/>
</dbReference>
<dbReference type="PROSITE" id="PS50004">
    <property type="entry name" value="C2"/>
    <property type="match status" value="1"/>
</dbReference>
<reference evidence="3" key="1">
    <citation type="journal article" date="2016" name="Nat. Biotechnol.">
        <title>Sequencing wild and cultivated cassava and related species reveals extensive interspecific hybridization and genetic diversity.</title>
        <authorList>
            <person name="Bredeson J.V."/>
            <person name="Lyons J.B."/>
            <person name="Prochnik S.E."/>
            <person name="Wu G.A."/>
            <person name="Ha C.M."/>
            <person name="Edsinger-Gonzales E."/>
            <person name="Grimwood J."/>
            <person name="Schmutz J."/>
            <person name="Rabbi I.Y."/>
            <person name="Egesi C."/>
            <person name="Nauluvula P."/>
            <person name="Lebot V."/>
            <person name="Ndunguru J."/>
            <person name="Mkamilo G."/>
            <person name="Bart R.S."/>
            <person name="Setter T.L."/>
            <person name="Gleadow R.M."/>
            <person name="Kulakow P."/>
            <person name="Ferguson M.E."/>
            <person name="Rounsley S."/>
            <person name="Rokhsar D.S."/>
        </authorList>
    </citation>
    <scope>NUCLEOTIDE SEQUENCE [LARGE SCALE GENOMIC DNA]</scope>
    <source>
        <strain evidence="3">cv. AM560-2</strain>
    </source>
</reference>
<organism evidence="2 3">
    <name type="scientific">Manihot esculenta</name>
    <name type="common">Cassava</name>
    <name type="synonym">Jatropha manihot</name>
    <dbReference type="NCBI Taxonomy" id="3983"/>
    <lineage>
        <taxon>Eukaryota</taxon>
        <taxon>Viridiplantae</taxon>
        <taxon>Streptophyta</taxon>
        <taxon>Embryophyta</taxon>
        <taxon>Tracheophyta</taxon>
        <taxon>Spermatophyta</taxon>
        <taxon>Magnoliopsida</taxon>
        <taxon>eudicotyledons</taxon>
        <taxon>Gunneridae</taxon>
        <taxon>Pentapetalae</taxon>
        <taxon>rosids</taxon>
        <taxon>fabids</taxon>
        <taxon>Malpighiales</taxon>
        <taxon>Euphorbiaceae</taxon>
        <taxon>Crotonoideae</taxon>
        <taxon>Manihoteae</taxon>
        <taxon>Manihot</taxon>
    </lineage>
</organism>
<keyword evidence="3" id="KW-1185">Reference proteome</keyword>
<dbReference type="Gene3D" id="2.60.40.150">
    <property type="entry name" value="C2 domain"/>
    <property type="match status" value="1"/>
</dbReference>
<accession>A0A2C9VT36</accession>
<dbReference type="SUPFAM" id="SSF49562">
    <property type="entry name" value="C2 domain (Calcium/lipid-binding domain, CaLB)"/>
    <property type="match status" value="1"/>
</dbReference>
<dbReference type="PANTHER" id="PTHR32246">
    <property type="entry name" value="INGRESSION PROTEIN FIC1"/>
    <property type="match status" value="1"/>
</dbReference>